<evidence type="ECO:0000256" key="3">
    <source>
        <dbReference type="ARBA" id="ARBA00005712"/>
    </source>
</evidence>
<organism evidence="13 14">
    <name type="scientific">Microbulbifer hydrolyticus</name>
    <dbReference type="NCBI Taxonomy" id="48074"/>
    <lineage>
        <taxon>Bacteria</taxon>
        <taxon>Pseudomonadati</taxon>
        <taxon>Pseudomonadota</taxon>
        <taxon>Gammaproteobacteria</taxon>
        <taxon>Cellvibrionales</taxon>
        <taxon>Microbulbiferaceae</taxon>
        <taxon>Microbulbifer</taxon>
    </lineage>
</organism>
<keyword evidence="7" id="KW-0472">Membrane</keyword>
<keyword evidence="8" id="KW-0139">CF(1)</keyword>
<keyword evidence="5" id="KW-0813">Transport</keyword>
<evidence type="ECO:0000256" key="5">
    <source>
        <dbReference type="ARBA" id="ARBA00022448"/>
    </source>
</evidence>
<evidence type="ECO:0000256" key="2">
    <source>
        <dbReference type="ARBA" id="ARBA00004184"/>
    </source>
</evidence>
<accession>A0ABX6J006</accession>
<keyword evidence="11" id="KW-0175">Coiled coil</keyword>
<evidence type="ECO:0000256" key="4">
    <source>
        <dbReference type="ARBA" id="ARBA00014480"/>
    </source>
</evidence>
<evidence type="ECO:0000256" key="8">
    <source>
        <dbReference type="ARBA" id="ARBA00023196"/>
    </source>
</evidence>
<dbReference type="Gene3D" id="2.60.15.10">
    <property type="entry name" value="F0F1 ATP synthase delta/epsilon subunit, N-terminal"/>
    <property type="match status" value="1"/>
</dbReference>
<keyword evidence="6" id="KW-0406">Ion transport</keyword>
<dbReference type="SUPFAM" id="SSF51344">
    <property type="entry name" value="Epsilon subunit of F1F0-ATP synthase N-terminal domain"/>
    <property type="match status" value="1"/>
</dbReference>
<evidence type="ECO:0000256" key="7">
    <source>
        <dbReference type="ARBA" id="ARBA00023136"/>
    </source>
</evidence>
<name>A0ABX6J006_9GAMM</name>
<evidence type="ECO:0000259" key="12">
    <source>
        <dbReference type="Pfam" id="PF02823"/>
    </source>
</evidence>
<dbReference type="Pfam" id="PF02823">
    <property type="entry name" value="ATP-synt_DE_N"/>
    <property type="match status" value="1"/>
</dbReference>
<feature type="domain" description="ATP synthase F1 complex delta/epsilon subunit N-terminal" evidence="12">
    <location>
        <begin position="17"/>
        <end position="94"/>
    </location>
</feature>
<dbReference type="InterPro" id="IPR036771">
    <property type="entry name" value="ATPsynth_dsu/esu_N"/>
</dbReference>
<evidence type="ECO:0000256" key="11">
    <source>
        <dbReference type="SAM" id="Coils"/>
    </source>
</evidence>
<evidence type="ECO:0000256" key="6">
    <source>
        <dbReference type="ARBA" id="ARBA00023065"/>
    </source>
</evidence>
<reference evidence="13 14" key="1">
    <citation type="submission" date="2020-01" db="EMBL/GenBank/DDBJ databases">
        <title>The possibility of degradation of plastic by Microbulbifer hydrolyticus IRE-31.</title>
        <authorList>
            <person name="Liu L."/>
        </authorList>
    </citation>
    <scope>NUCLEOTIDE SEQUENCE [LARGE SCALE GENOMIC DNA]</scope>
    <source>
        <strain evidence="13 14">IRE-31</strain>
    </source>
</reference>
<dbReference type="EMBL" id="CP047491">
    <property type="protein sequence ID" value="QHQ39102.1"/>
    <property type="molecule type" value="Genomic_DNA"/>
</dbReference>
<keyword evidence="14" id="KW-1185">Reference proteome</keyword>
<comment type="subcellular location">
    <subcellularLocation>
        <location evidence="2">Endomembrane system</location>
        <topology evidence="2">Peripheral membrane protein</topology>
    </subcellularLocation>
</comment>
<evidence type="ECO:0000256" key="10">
    <source>
        <dbReference type="ARBA" id="ARBA00031795"/>
    </source>
</evidence>
<proteinExistence type="inferred from homology"/>
<evidence type="ECO:0000313" key="13">
    <source>
        <dbReference type="EMBL" id="QHQ39102.1"/>
    </source>
</evidence>
<evidence type="ECO:0000313" key="14">
    <source>
        <dbReference type="Proteomes" id="UP000464675"/>
    </source>
</evidence>
<evidence type="ECO:0000256" key="1">
    <source>
        <dbReference type="ARBA" id="ARBA00003543"/>
    </source>
</evidence>
<comment type="similarity">
    <text evidence="3">Belongs to the ATPase epsilon chain family.</text>
</comment>
<dbReference type="Proteomes" id="UP000464675">
    <property type="component" value="Chromosome"/>
</dbReference>
<gene>
    <name evidence="13" type="ORF">GTQ55_08970</name>
</gene>
<dbReference type="InterPro" id="IPR001469">
    <property type="entry name" value="ATP_synth_F1_dsu/esu"/>
</dbReference>
<keyword evidence="8" id="KW-0066">ATP synthesis</keyword>
<protein>
    <recommendedName>
        <fullName evidence="4">ATP synthase epsilon chain</fullName>
    </recommendedName>
    <alternativeName>
        <fullName evidence="10">ATP synthase F1 sector epsilon subunit</fullName>
    </alternativeName>
    <alternativeName>
        <fullName evidence="9">F-ATPase epsilon subunit</fullName>
    </alternativeName>
</protein>
<comment type="function">
    <text evidence="1">Produces ATP from ADP in the presence of a proton gradient across the membrane.</text>
</comment>
<feature type="coiled-coil region" evidence="11">
    <location>
        <begin position="105"/>
        <end position="132"/>
    </location>
</feature>
<dbReference type="CDD" id="cd12152">
    <property type="entry name" value="F1-ATPase_delta"/>
    <property type="match status" value="1"/>
</dbReference>
<sequence>MLYARQYAGKNRVNIFALELLSAAEQRRVEGVVSFVGEDASGSFGIQAGHERAITVLLFGLARFRCAEADWQYLALPGGLLYFVDNHLQICTRHFLIDSDYDVISDRLQKQLLAEERDLQKTKESLRRMEESVLRRLWELGRAGNE</sequence>
<dbReference type="InterPro" id="IPR020546">
    <property type="entry name" value="ATP_synth_F1_dsu/esu_N"/>
</dbReference>
<evidence type="ECO:0000256" key="9">
    <source>
        <dbReference type="ARBA" id="ARBA00030215"/>
    </source>
</evidence>